<evidence type="ECO:0000256" key="1">
    <source>
        <dbReference type="SAM" id="MobiDB-lite"/>
    </source>
</evidence>
<sequence length="98" mass="10776">MSSETIAQYKKLLAIHKALVDSIAATEKDINQCSVEWLQLCDISKNSKSNIDQPSHSSKSSTALNKIEDSTAINTQPIDVNIEFTNESKADGEEFDSD</sequence>
<protein>
    <submittedName>
        <fullName evidence="2">snRNA-activating protein complex subunit 19, SNAPc subunit 19</fullName>
    </submittedName>
</protein>
<dbReference type="GO" id="GO:0005634">
    <property type="term" value="C:nucleus"/>
    <property type="evidence" value="ECO:0007669"/>
    <property type="project" value="InterPro"/>
</dbReference>
<dbReference type="Pfam" id="PF15497">
    <property type="entry name" value="SNAPC5"/>
    <property type="match status" value="1"/>
</dbReference>
<dbReference type="GO" id="GO:0006384">
    <property type="term" value="P:transcription initiation at RNA polymerase III promoter"/>
    <property type="evidence" value="ECO:0007669"/>
    <property type="project" value="InterPro"/>
</dbReference>
<feature type="region of interest" description="Disordered" evidence="1">
    <location>
        <begin position="78"/>
        <end position="98"/>
    </location>
</feature>
<organism evidence="2 3">
    <name type="scientific">Popillia japonica</name>
    <name type="common">Japanese beetle</name>
    <dbReference type="NCBI Taxonomy" id="7064"/>
    <lineage>
        <taxon>Eukaryota</taxon>
        <taxon>Metazoa</taxon>
        <taxon>Ecdysozoa</taxon>
        <taxon>Arthropoda</taxon>
        <taxon>Hexapoda</taxon>
        <taxon>Insecta</taxon>
        <taxon>Pterygota</taxon>
        <taxon>Neoptera</taxon>
        <taxon>Endopterygota</taxon>
        <taxon>Coleoptera</taxon>
        <taxon>Polyphaga</taxon>
        <taxon>Scarabaeiformia</taxon>
        <taxon>Scarabaeidae</taxon>
        <taxon>Rutelinae</taxon>
        <taxon>Popillia</taxon>
    </lineage>
</organism>
<gene>
    <name evidence="2" type="ORF">QE152_g31911</name>
</gene>
<accession>A0AAW1J0N6</accession>
<dbReference type="GO" id="GO:0006366">
    <property type="term" value="P:transcription by RNA polymerase II"/>
    <property type="evidence" value="ECO:0007669"/>
    <property type="project" value="InterPro"/>
</dbReference>
<dbReference type="EMBL" id="JASPKY010000451">
    <property type="protein sequence ID" value="KAK9696420.1"/>
    <property type="molecule type" value="Genomic_DNA"/>
</dbReference>
<dbReference type="InterPro" id="IPR029138">
    <property type="entry name" value="SNAPC5"/>
</dbReference>
<name>A0AAW1J0N6_POPJA</name>
<keyword evidence="3" id="KW-1185">Reference proteome</keyword>
<comment type="caution">
    <text evidence="2">The sequence shown here is derived from an EMBL/GenBank/DDBJ whole genome shotgun (WGS) entry which is preliminary data.</text>
</comment>
<reference evidence="2 3" key="1">
    <citation type="journal article" date="2024" name="BMC Genomics">
        <title>De novo assembly and annotation of Popillia japonica's genome with initial clues to its potential as an invasive pest.</title>
        <authorList>
            <person name="Cucini C."/>
            <person name="Boschi S."/>
            <person name="Funari R."/>
            <person name="Cardaioli E."/>
            <person name="Iannotti N."/>
            <person name="Marturano G."/>
            <person name="Paoli F."/>
            <person name="Bruttini M."/>
            <person name="Carapelli A."/>
            <person name="Frati F."/>
            <person name="Nardi F."/>
        </authorList>
    </citation>
    <scope>NUCLEOTIDE SEQUENCE [LARGE SCALE GENOMIC DNA]</scope>
    <source>
        <strain evidence="2">DMR45628</strain>
    </source>
</reference>
<evidence type="ECO:0000313" key="3">
    <source>
        <dbReference type="Proteomes" id="UP001458880"/>
    </source>
</evidence>
<dbReference type="AlphaFoldDB" id="A0AAW1J0N6"/>
<evidence type="ECO:0000313" key="2">
    <source>
        <dbReference type="EMBL" id="KAK9696420.1"/>
    </source>
</evidence>
<dbReference type="Proteomes" id="UP001458880">
    <property type="component" value="Unassembled WGS sequence"/>
</dbReference>
<proteinExistence type="predicted"/>